<accession>A0A9N9IEI9</accession>
<dbReference type="EMBL" id="CAJVPV010027309">
    <property type="protein sequence ID" value="CAG8733768.1"/>
    <property type="molecule type" value="Genomic_DNA"/>
</dbReference>
<comment type="caution">
    <text evidence="2">The sequence shown here is derived from an EMBL/GenBank/DDBJ whole genome shotgun (WGS) entry which is preliminary data.</text>
</comment>
<name>A0A9N9IEI9_9GLOM</name>
<protein>
    <submittedName>
        <fullName evidence="2">13452_t:CDS:1</fullName>
    </submittedName>
</protein>
<sequence length="164" mass="19038">RPVSSKILPPRKLLNKPPTKEHFSQEAKISSEIITNEHAREILSWIDEDMPRNASNYFYEFKQISNSVDSLTSGLRKTDLLIVMRISRSQEILGGYNPIGWSSSIIDQFLFGGTDLTLNLSNFLYPELKISCKHKDYEKPIRDTEEYSKIDRIEIFQVIKKDIE</sequence>
<evidence type="ECO:0000313" key="2">
    <source>
        <dbReference type="EMBL" id="CAG8733768.1"/>
    </source>
</evidence>
<feature type="non-terminal residue" evidence="2">
    <location>
        <position position="164"/>
    </location>
</feature>
<evidence type="ECO:0000256" key="1">
    <source>
        <dbReference type="SAM" id="MobiDB-lite"/>
    </source>
</evidence>
<organism evidence="2 3">
    <name type="scientific">Acaulospora morrowiae</name>
    <dbReference type="NCBI Taxonomy" id="94023"/>
    <lineage>
        <taxon>Eukaryota</taxon>
        <taxon>Fungi</taxon>
        <taxon>Fungi incertae sedis</taxon>
        <taxon>Mucoromycota</taxon>
        <taxon>Glomeromycotina</taxon>
        <taxon>Glomeromycetes</taxon>
        <taxon>Diversisporales</taxon>
        <taxon>Acaulosporaceae</taxon>
        <taxon>Acaulospora</taxon>
    </lineage>
</organism>
<dbReference type="Proteomes" id="UP000789342">
    <property type="component" value="Unassembled WGS sequence"/>
</dbReference>
<feature type="region of interest" description="Disordered" evidence="1">
    <location>
        <begin position="1"/>
        <end position="23"/>
    </location>
</feature>
<proteinExistence type="predicted"/>
<evidence type="ECO:0000313" key="3">
    <source>
        <dbReference type="Proteomes" id="UP000789342"/>
    </source>
</evidence>
<dbReference type="AlphaFoldDB" id="A0A9N9IEI9"/>
<reference evidence="2" key="1">
    <citation type="submission" date="2021-06" db="EMBL/GenBank/DDBJ databases">
        <authorList>
            <person name="Kallberg Y."/>
            <person name="Tangrot J."/>
            <person name="Rosling A."/>
        </authorList>
    </citation>
    <scope>NUCLEOTIDE SEQUENCE</scope>
    <source>
        <strain evidence="2">CL551</strain>
    </source>
</reference>
<gene>
    <name evidence="2" type="ORF">AMORRO_LOCUS14218</name>
</gene>
<keyword evidence="3" id="KW-1185">Reference proteome</keyword>